<sequence>MNNRHKDRKADPGGNRPAKLRILDKEVQIACKPGEEDDLLQAAAYIDKSMRELRNRNTTSSIEKIAIVTAINTANALLKSRSLESSHAREQAGTADEADITERLSVLNSKLDELLEIDVDTQDADTQDDVANQTKEPE</sequence>
<evidence type="ECO:0000256" key="9">
    <source>
        <dbReference type="ARBA" id="ARBA00024910"/>
    </source>
</evidence>
<dbReference type="InterPro" id="IPR042233">
    <property type="entry name" value="Cell_div_ZapA_N"/>
</dbReference>
<dbReference type="SUPFAM" id="SSF102829">
    <property type="entry name" value="Cell division protein ZapA-like"/>
    <property type="match status" value="1"/>
</dbReference>
<dbReference type="GO" id="GO:0000921">
    <property type="term" value="P:septin ring assembly"/>
    <property type="evidence" value="ECO:0007669"/>
    <property type="project" value="TreeGrafter"/>
</dbReference>
<dbReference type="OrthoDB" id="5772359at2"/>
<evidence type="ECO:0000256" key="6">
    <source>
        <dbReference type="ARBA" id="ARBA00023054"/>
    </source>
</evidence>
<dbReference type="GO" id="GO:0030428">
    <property type="term" value="C:cell septum"/>
    <property type="evidence" value="ECO:0007669"/>
    <property type="project" value="TreeGrafter"/>
</dbReference>
<dbReference type="AlphaFoldDB" id="A0A2Z2NXA4"/>
<evidence type="ECO:0000313" key="13">
    <source>
        <dbReference type="EMBL" id="ASJ75979.1"/>
    </source>
</evidence>
<evidence type="ECO:0000256" key="7">
    <source>
        <dbReference type="ARBA" id="ARBA00023210"/>
    </source>
</evidence>
<evidence type="ECO:0000256" key="12">
    <source>
        <dbReference type="SAM" id="MobiDB-lite"/>
    </source>
</evidence>
<keyword evidence="6" id="KW-0175">Coiled coil</keyword>
<keyword evidence="14" id="KW-1185">Reference proteome</keyword>
<evidence type="ECO:0000256" key="4">
    <source>
        <dbReference type="ARBA" id="ARBA00022490"/>
    </source>
</evidence>
<dbReference type="KEGG" id="gai:IMCC3135_29645"/>
<evidence type="ECO:0000256" key="1">
    <source>
        <dbReference type="ARBA" id="ARBA00004496"/>
    </source>
</evidence>
<evidence type="ECO:0000256" key="2">
    <source>
        <dbReference type="ARBA" id="ARBA00010074"/>
    </source>
</evidence>
<dbReference type="InterPro" id="IPR007838">
    <property type="entry name" value="Cell_div_ZapA-like"/>
</dbReference>
<dbReference type="Gene3D" id="3.30.160.880">
    <property type="entry name" value="Cell division protein ZapA protomer, N-terminal domain"/>
    <property type="match status" value="1"/>
</dbReference>
<evidence type="ECO:0000256" key="8">
    <source>
        <dbReference type="ARBA" id="ARBA00023306"/>
    </source>
</evidence>
<feature type="region of interest" description="Disordered" evidence="12">
    <location>
        <begin position="118"/>
        <end position="138"/>
    </location>
</feature>
<dbReference type="GO" id="GO:0043093">
    <property type="term" value="P:FtsZ-dependent cytokinesis"/>
    <property type="evidence" value="ECO:0007669"/>
    <property type="project" value="TreeGrafter"/>
</dbReference>
<dbReference type="GO" id="GO:0000917">
    <property type="term" value="P:division septum assembly"/>
    <property type="evidence" value="ECO:0007669"/>
    <property type="project" value="UniProtKB-KW"/>
</dbReference>
<evidence type="ECO:0000313" key="14">
    <source>
        <dbReference type="Proteomes" id="UP000250079"/>
    </source>
</evidence>
<comment type="similarity">
    <text evidence="2">Belongs to the ZapA family. Type 1 subfamily.</text>
</comment>
<reference evidence="13 14" key="1">
    <citation type="submission" date="2016-12" db="EMBL/GenBank/DDBJ databases">
        <authorList>
            <person name="Song W.-J."/>
            <person name="Kurnit D.M."/>
        </authorList>
    </citation>
    <scope>NUCLEOTIDE SEQUENCE [LARGE SCALE GENOMIC DNA]</scope>
    <source>
        <strain evidence="13 14">IMCC3135</strain>
    </source>
</reference>
<gene>
    <name evidence="13" type="primary">zapA</name>
    <name evidence="13" type="ORF">IMCC3135_29645</name>
</gene>
<dbReference type="InterPro" id="IPR036192">
    <property type="entry name" value="Cell_div_ZapA-like_sf"/>
</dbReference>
<comment type="subcellular location">
    <subcellularLocation>
        <location evidence="1">Cytoplasm</location>
    </subcellularLocation>
</comment>
<keyword evidence="7" id="KW-0717">Septation</keyword>
<dbReference type="PANTHER" id="PTHR34981:SF1">
    <property type="entry name" value="CELL DIVISION PROTEIN ZAPA"/>
    <property type="match status" value="1"/>
</dbReference>
<comment type="subunit">
    <text evidence="10">Homodimer. Interacts with FtsZ.</text>
</comment>
<accession>A0A2Z2NXA4</accession>
<dbReference type="GO" id="GO:0032153">
    <property type="term" value="C:cell division site"/>
    <property type="evidence" value="ECO:0007669"/>
    <property type="project" value="TreeGrafter"/>
</dbReference>
<keyword evidence="4" id="KW-0963">Cytoplasm</keyword>
<protein>
    <recommendedName>
        <fullName evidence="3">Cell division protein ZapA</fullName>
    </recommendedName>
    <alternativeName>
        <fullName evidence="11">Z ring-associated protein ZapA</fullName>
    </alternativeName>
</protein>
<dbReference type="EMBL" id="CP018632">
    <property type="protein sequence ID" value="ASJ75979.1"/>
    <property type="molecule type" value="Genomic_DNA"/>
</dbReference>
<organism evidence="13 14">
    <name type="scientific">Granulosicoccus antarcticus IMCC3135</name>
    <dbReference type="NCBI Taxonomy" id="1192854"/>
    <lineage>
        <taxon>Bacteria</taxon>
        <taxon>Pseudomonadati</taxon>
        <taxon>Pseudomonadota</taxon>
        <taxon>Gammaproteobacteria</taxon>
        <taxon>Chromatiales</taxon>
        <taxon>Granulosicoccaceae</taxon>
        <taxon>Granulosicoccus</taxon>
    </lineage>
</organism>
<name>A0A2Z2NXA4_9GAMM</name>
<proteinExistence type="inferred from homology"/>
<dbReference type="Proteomes" id="UP000250079">
    <property type="component" value="Chromosome"/>
</dbReference>
<dbReference type="PANTHER" id="PTHR34981">
    <property type="entry name" value="CELL DIVISION PROTEIN ZAPA"/>
    <property type="match status" value="1"/>
</dbReference>
<keyword evidence="8" id="KW-0131">Cell cycle</keyword>
<dbReference type="RefSeq" id="WP_088920812.1">
    <property type="nucleotide sequence ID" value="NZ_CP018632.1"/>
</dbReference>
<dbReference type="GO" id="GO:0005829">
    <property type="term" value="C:cytosol"/>
    <property type="evidence" value="ECO:0007669"/>
    <property type="project" value="TreeGrafter"/>
</dbReference>
<evidence type="ECO:0000256" key="10">
    <source>
        <dbReference type="ARBA" id="ARBA00026068"/>
    </source>
</evidence>
<feature type="compositionally biased region" description="Acidic residues" evidence="12">
    <location>
        <begin position="118"/>
        <end position="128"/>
    </location>
</feature>
<keyword evidence="5 13" id="KW-0132">Cell division</keyword>
<evidence type="ECO:0000256" key="3">
    <source>
        <dbReference type="ARBA" id="ARBA00015195"/>
    </source>
</evidence>
<evidence type="ECO:0000256" key="11">
    <source>
        <dbReference type="ARBA" id="ARBA00033158"/>
    </source>
</evidence>
<evidence type="ECO:0000256" key="5">
    <source>
        <dbReference type="ARBA" id="ARBA00022618"/>
    </source>
</evidence>
<comment type="function">
    <text evidence="9">Activator of cell division through the inhibition of FtsZ GTPase activity, therefore promoting FtsZ assembly into bundles of protofilaments necessary for the formation of the division Z ring. It is recruited early at mid-cell but it is not essential for cell division.</text>
</comment>
<dbReference type="Pfam" id="PF05164">
    <property type="entry name" value="ZapA"/>
    <property type="match status" value="1"/>
</dbReference>